<dbReference type="InterPro" id="IPR044974">
    <property type="entry name" value="Disease_R_plants"/>
</dbReference>
<dbReference type="SUPFAM" id="SSF52540">
    <property type="entry name" value="P-loop containing nucleoside triphosphate hydrolases"/>
    <property type="match status" value="1"/>
</dbReference>
<evidence type="ECO:0000313" key="12">
    <source>
        <dbReference type="RefSeq" id="XP_027118897.1"/>
    </source>
</evidence>
<dbReference type="GO" id="GO:0051607">
    <property type="term" value="P:defense response to virus"/>
    <property type="evidence" value="ECO:0007669"/>
    <property type="project" value="UniProtKB-ARBA"/>
</dbReference>
<dbReference type="RefSeq" id="XP_027118898.1">
    <property type="nucleotide sequence ID" value="XM_027263097.1"/>
</dbReference>
<dbReference type="InterPro" id="IPR041118">
    <property type="entry name" value="Rx_N"/>
</dbReference>
<dbReference type="GeneID" id="113736224"/>
<organism evidence="11 13">
    <name type="scientific">Coffea arabica</name>
    <name type="common">Arabian coffee</name>
    <dbReference type="NCBI Taxonomy" id="13443"/>
    <lineage>
        <taxon>Eukaryota</taxon>
        <taxon>Viridiplantae</taxon>
        <taxon>Streptophyta</taxon>
        <taxon>Embryophyta</taxon>
        <taxon>Tracheophyta</taxon>
        <taxon>Spermatophyta</taxon>
        <taxon>Magnoliopsida</taxon>
        <taxon>eudicotyledons</taxon>
        <taxon>Gunneridae</taxon>
        <taxon>Pentapetalae</taxon>
        <taxon>asterids</taxon>
        <taxon>lamiids</taxon>
        <taxon>Gentianales</taxon>
        <taxon>Rubiaceae</taxon>
        <taxon>Ixoroideae</taxon>
        <taxon>Gardenieae complex</taxon>
        <taxon>Bertiereae - Coffeeae clade</taxon>
        <taxon>Coffeeae</taxon>
        <taxon>Coffea</taxon>
    </lineage>
</organism>
<keyword evidence="11" id="KW-1185">Reference proteome</keyword>
<dbReference type="InterPro" id="IPR027417">
    <property type="entry name" value="P-loop_NTPase"/>
</dbReference>
<dbReference type="GO" id="GO:0098542">
    <property type="term" value="P:defense response to other organism"/>
    <property type="evidence" value="ECO:0007669"/>
    <property type="project" value="TreeGrafter"/>
</dbReference>
<evidence type="ECO:0000256" key="6">
    <source>
        <dbReference type="ARBA" id="ARBA00022840"/>
    </source>
</evidence>
<dbReference type="InterPro" id="IPR055414">
    <property type="entry name" value="LRR_R13L4/SHOC2-like"/>
</dbReference>
<dbReference type="InterPro" id="IPR036388">
    <property type="entry name" value="WH-like_DNA-bd_sf"/>
</dbReference>
<name>A0A6P6WTW8_COFAR</name>
<dbReference type="Pfam" id="PF23598">
    <property type="entry name" value="LRR_14"/>
    <property type="match status" value="1"/>
</dbReference>
<dbReference type="AlphaFoldDB" id="A0A6P6WTW8"/>
<dbReference type="OrthoDB" id="646178at2759"/>
<dbReference type="PANTHER" id="PTHR23155:SF1185">
    <property type="entry name" value="DISEASE RESISTANCE RPP8-LIKE PROTEIN 3-RELATED"/>
    <property type="match status" value="1"/>
</dbReference>
<protein>
    <submittedName>
        <fullName evidence="12 13">Disease resistance protein At1g50180</fullName>
    </submittedName>
</protein>
<evidence type="ECO:0000256" key="2">
    <source>
        <dbReference type="ARBA" id="ARBA00022614"/>
    </source>
</evidence>
<dbReference type="PRINTS" id="PR00364">
    <property type="entry name" value="DISEASERSIST"/>
</dbReference>
<keyword evidence="2" id="KW-0433">Leucine-rich repeat</keyword>
<evidence type="ECO:0000259" key="10">
    <source>
        <dbReference type="Pfam" id="PF23598"/>
    </source>
</evidence>
<dbReference type="InterPro" id="IPR002182">
    <property type="entry name" value="NB-ARC"/>
</dbReference>
<evidence type="ECO:0000256" key="5">
    <source>
        <dbReference type="ARBA" id="ARBA00022821"/>
    </source>
</evidence>
<reference evidence="11" key="1">
    <citation type="journal article" date="2025" name="Foods">
        <title>Unveiling the Microbial Signatures of Arabica Coffee Cherries: Insights into Ripeness Specific Diversity, Functional Traits, and Implications for Quality and Safety.</title>
        <authorList>
            <consortium name="RefSeq"/>
            <person name="Tenea G.N."/>
            <person name="Cifuentes V."/>
            <person name="Reyes P."/>
            <person name="Cevallos-Vallejos M."/>
        </authorList>
    </citation>
    <scope>NUCLEOTIDE SEQUENCE [LARGE SCALE GENOMIC DNA]</scope>
</reference>
<feature type="domain" description="NB-ARC" evidence="7">
    <location>
        <begin position="168"/>
        <end position="338"/>
    </location>
</feature>
<dbReference type="Gene3D" id="1.10.10.10">
    <property type="entry name" value="Winged helix-like DNA-binding domain superfamily/Winged helix DNA-binding domain"/>
    <property type="match status" value="1"/>
</dbReference>
<dbReference type="InterPro" id="IPR032675">
    <property type="entry name" value="LRR_dom_sf"/>
</dbReference>
<dbReference type="Gene3D" id="3.80.10.10">
    <property type="entry name" value="Ribonuclease Inhibitor"/>
    <property type="match status" value="2"/>
</dbReference>
<dbReference type="FunFam" id="1.10.8.430:FF:000003">
    <property type="entry name" value="Probable disease resistance protein At5g66910"/>
    <property type="match status" value="1"/>
</dbReference>
<proteinExistence type="inferred from homology"/>
<evidence type="ECO:0000259" key="8">
    <source>
        <dbReference type="Pfam" id="PF18052"/>
    </source>
</evidence>
<evidence type="ECO:0000256" key="4">
    <source>
        <dbReference type="ARBA" id="ARBA00022741"/>
    </source>
</evidence>
<evidence type="ECO:0000256" key="1">
    <source>
        <dbReference type="ARBA" id="ARBA00008894"/>
    </source>
</evidence>
<keyword evidence="4" id="KW-0547">Nucleotide-binding</keyword>
<evidence type="ECO:0000259" key="9">
    <source>
        <dbReference type="Pfam" id="PF23559"/>
    </source>
</evidence>
<dbReference type="InterPro" id="IPR058922">
    <property type="entry name" value="WHD_DRP"/>
</dbReference>
<dbReference type="RefSeq" id="XP_027118897.1">
    <property type="nucleotide sequence ID" value="XM_027263096.1"/>
</dbReference>
<dbReference type="Pfam" id="PF00931">
    <property type="entry name" value="NB-ARC"/>
    <property type="match status" value="1"/>
</dbReference>
<dbReference type="Proteomes" id="UP001652660">
    <property type="component" value="Chromosome 3e"/>
</dbReference>
<evidence type="ECO:0000259" key="7">
    <source>
        <dbReference type="Pfam" id="PF00931"/>
    </source>
</evidence>
<dbReference type="Gene3D" id="3.40.50.300">
    <property type="entry name" value="P-loop containing nucleotide triphosphate hydrolases"/>
    <property type="match status" value="1"/>
</dbReference>
<dbReference type="Pfam" id="PF18052">
    <property type="entry name" value="Rx_N"/>
    <property type="match status" value="1"/>
</dbReference>
<dbReference type="FunFam" id="3.40.50.300:FF:001091">
    <property type="entry name" value="Probable disease resistance protein At1g61300"/>
    <property type="match status" value="1"/>
</dbReference>
<comment type="similarity">
    <text evidence="1">Belongs to the disease resistance NB-LRR family.</text>
</comment>
<dbReference type="Gene3D" id="1.10.8.430">
    <property type="entry name" value="Helical domain of apoptotic protease-activating factors"/>
    <property type="match status" value="1"/>
</dbReference>
<dbReference type="InterPro" id="IPR042197">
    <property type="entry name" value="Apaf_helical"/>
</dbReference>
<evidence type="ECO:0000313" key="11">
    <source>
        <dbReference type="Proteomes" id="UP001652660"/>
    </source>
</evidence>
<keyword evidence="3" id="KW-0677">Repeat</keyword>
<dbReference type="GO" id="GO:0043531">
    <property type="term" value="F:ADP binding"/>
    <property type="evidence" value="ECO:0007669"/>
    <property type="project" value="InterPro"/>
</dbReference>
<reference evidence="12 13" key="2">
    <citation type="submission" date="2025-04" db="UniProtKB">
        <authorList>
            <consortium name="RefSeq"/>
        </authorList>
    </citation>
    <scope>IDENTIFICATION</scope>
    <source>
        <tissue evidence="12 13">Leaves</tissue>
    </source>
</reference>
<sequence>MTEAILLSSVKSIGKLLIDEGNFLRGVTDQVKLLHEDLKRMQWFLKHVAAKQSDRECVQLWISEFRAIACEANDLVEDYALRVSIQRKQGFWHTLKRHVGVFKQGYAKHKLSSEIQSLRTRISNLTKNFSEYGVRAVIEEEGSSSMVMEQQLRRTFSFVVEEDIVGIERDVEMLVKYLLNGNEAGHHSVVSIYGMGGLGKTTLAKRVYHHPKLKKQFAGFAWVCVSQQWQTKDLLQGMLVKLSPEQRSDVMHSTEGELAKRLHQVLQDRRCLIVLDDIWSPDAWNCIKYALPITEEGSKILLTTRNREVASYVGPNGYHHQPPFLNEEKSWELLQKKSLIGKSSQGCEDLDKIEELGKKMLKHCGGLPLAVVVLGGILKTKKSLSEWRVVHDNIKSYLERGENFGKVGEVPKILAFSYYDLPYQLKPCFLYLGKFKEDSNIEAEWLYQLWMAEGMILENDRIGQETMMDVAERYLEELAKRCMVQVKLHEEGKPAVTRFKSCRIHDLMRDLCLLKAEEQNLYKVVDSRHDQDIFVTSVDISHAIEEEYFGFVLRLCAVDFQHNYVPLRKEQTKHLHSYMYEPLDCSGDNYGRRLGRKIMSEVNNLKMLRVLAIENSSLASRSCYSRSPLECIGNLIHLRCLRLRDCHGLKLPSCLGNLKYLETLDLRGSYCSRLPNVLSKLGRLRHLYLPCCSGKQRLDGLSKQLEILESFDSTLYFHPNLSRLTNLRALKAMVIENLGDLEEIINHITNLNYLRMTSLEVWDCINSNSNKGLAVLEQMLFCKNIHELQIVGASLCKQLPIYRPHQSSPRPGLTELTLRFSDIEEDPMATLEKLPNLRRLHLHEHSFVGTEMTCHALGFPQLEVLELICLYNLERWKVHEGAMPKLSSLLISYCEKLEMVPNGLRSITTLERICFFGMPEEFLERVQTVNGEQAPDYNKIRHVPSVVIR</sequence>
<dbReference type="InterPro" id="IPR038005">
    <property type="entry name" value="RX-like_CC"/>
</dbReference>
<evidence type="ECO:0000256" key="3">
    <source>
        <dbReference type="ARBA" id="ARBA00022737"/>
    </source>
</evidence>
<accession>A0A6P6WTW8</accession>
<feature type="domain" description="Disease resistance protein winged helix" evidence="9">
    <location>
        <begin position="435"/>
        <end position="512"/>
    </location>
</feature>
<feature type="domain" description="Disease resistance N-terminal" evidence="8">
    <location>
        <begin position="8"/>
        <end position="88"/>
    </location>
</feature>
<dbReference type="SUPFAM" id="SSF52058">
    <property type="entry name" value="L domain-like"/>
    <property type="match status" value="1"/>
</dbReference>
<gene>
    <name evidence="12 13" type="primary">LOC113736224</name>
</gene>
<dbReference type="PANTHER" id="PTHR23155">
    <property type="entry name" value="DISEASE RESISTANCE PROTEIN RP"/>
    <property type="match status" value="1"/>
</dbReference>
<dbReference type="FunFam" id="1.10.10.10:FF:000322">
    <property type="entry name" value="Probable disease resistance protein At1g63360"/>
    <property type="match status" value="1"/>
</dbReference>
<feature type="domain" description="Disease resistance R13L4/SHOC-2-like LRR" evidence="10">
    <location>
        <begin position="597"/>
        <end position="915"/>
    </location>
</feature>
<dbReference type="Pfam" id="PF23559">
    <property type="entry name" value="WHD_DRP"/>
    <property type="match status" value="1"/>
</dbReference>
<dbReference type="GO" id="GO:0005524">
    <property type="term" value="F:ATP binding"/>
    <property type="evidence" value="ECO:0007669"/>
    <property type="project" value="UniProtKB-KW"/>
</dbReference>
<dbReference type="CDD" id="cd14798">
    <property type="entry name" value="RX-CC_like"/>
    <property type="match status" value="1"/>
</dbReference>
<dbReference type="Gene3D" id="1.20.5.4130">
    <property type="match status" value="1"/>
</dbReference>
<evidence type="ECO:0000313" key="13">
    <source>
        <dbReference type="RefSeq" id="XP_027118898.1"/>
    </source>
</evidence>
<keyword evidence="5" id="KW-0611">Plant defense</keyword>
<keyword evidence="6" id="KW-0067">ATP-binding</keyword>